<reference evidence="2 3" key="1">
    <citation type="submission" date="2019-06" db="EMBL/GenBank/DDBJ databases">
        <title>Genome of new Rhodobacteraceae sp. SM1903.</title>
        <authorList>
            <person name="Ren X."/>
        </authorList>
    </citation>
    <scope>NUCLEOTIDE SEQUENCE [LARGE SCALE GENOMIC DNA]</scope>
    <source>
        <strain evidence="2 3">SM1903</strain>
    </source>
</reference>
<dbReference type="CDD" id="cd00761">
    <property type="entry name" value="Glyco_tranf_GTA_type"/>
    <property type="match status" value="1"/>
</dbReference>
<name>A0A5C5G7I6_9RHOB</name>
<dbReference type="GO" id="GO:0016758">
    <property type="term" value="F:hexosyltransferase activity"/>
    <property type="evidence" value="ECO:0007669"/>
    <property type="project" value="UniProtKB-ARBA"/>
</dbReference>
<feature type="domain" description="Glycosyltransferase 2-like" evidence="1">
    <location>
        <begin position="10"/>
        <end position="130"/>
    </location>
</feature>
<protein>
    <submittedName>
        <fullName evidence="2">Glycosyltransferase family 2 protein</fullName>
    </submittedName>
</protein>
<dbReference type="Gene3D" id="3.90.550.10">
    <property type="entry name" value="Spore Coat Polysaccharide Biosynthesis Protein SpsA, Chain A"/>
    <property type="match status" value="1"/>
</dbReference>
<dbReference type="InterPro" id="IPR029044">
    <property type="entry name" value="Nucleotide-diphossugar_trans"/>
</dbReference>
<dbReference type="Pfam" id="PF00535">
    <property type="entry name" value="Glycos_transf_2"/>
    <property type="match status" value="1"/>
</dbReference>
<evidence type="ECO:0000313" key="2">
    <source>
        <dbReference type="EMBL" id="TNY30636.1"/>
    </source>
</evidence>
<evidence type="ECO:0000259" key="1">
    <source>
        <dbReference type="Pfam" id="PF00535"/>
    </source>
</evidence>
<keyword evidence="2" id="KW-0808">Transferase</keyword>
<dbReference type="OrthoDB" id="7527830at2"/>
<dbReference type="RefSeq" id="WP_140197430.1">
    <property type="nucleotide sequence ID" value="NZ_CP065915.1"/>
</dbReference>
<dbReference type="SUPFAM" id="SSF53448">
    <property type="entry name" value="Nucleotide-diphospho-sugar transferases"/>
    <property type="match status" value="1"/>
</dbReference>
<proteinExistence type="predicted"/>
<dbReference type="Proteomes" id="UP000314011">
    <property type="component" value="Unassembled WGS sequence"/>
</dbReference>
<evidence type="ECO:0000313" key="3">
    <source>
        <dbReference type="Proteomes" id="UP000314011"/>
    </source>
</evidence>
<gene>
    <name evidence="2" type="ORF">FHY64_18820</name>
</gene>
<dbReference type="PANTHER" id="PTHR22916:SF3">
    <property type="entry name" value="UDP-GLCNAC:BETAGAL BETA-1,3-N-ACETYLGLUCOSAMINYLTRANSFERASE-LIKE PROTEIN 1"/>
    <property type="match status" value="1"/>
</dbReference>
<sequence>MSSRSPDLVSVIMANRNGMPWLPDAVDSVLSQSHASMELVVGDDASDDASVEYLERRRISDNRLRIVRLPEPGGPSAARNAAIAASVGDWIAICDSDDLMVPDRLEGLLRHAAASGADMVADDMVHFSASPMRRAATVLGELAIPSNRLIGTGDLLNQDRLGYLKPLIRREIVPRSTYDPALSIGEDYHLYLRLLVDGAKFEIVPGSGYLYRRHAASLSHRSRPDQLRKLASALSEIEVGEDQASLARRVRDLRRAADVEQFAIGVRDQDFGAAFFSLRQSPLACVGWITGQVGHRLSQTFPASIRPPLELSICEGRPVDRNRMIQLPPKEPGRARLAAYLCFEASRRRLTLSPTTDKCETFCRLVPMAKVIPTGQTDQSANSCLVKALNCAASARTP</sequence>
<organism evidence="2 3">
    <name type="scientific">Pelagovum pacificum</name>
    <dbReference type="NCBI Taxonomy" id="2588711"/>
    <lineage>
        <taxon>Bacteria</taxon>
        <taxon>Pseudomonadati</taxon>
        <taxon>Pseudomonadota</taxon>
        <taxon>Alphaproteobacteria</taxon>
        <taxon>Rhodobacterales</taxon>
        <taxon>Paracoccaceae</taxon>
        <taxon>Pelagovum</taxon>
    </lineage>
</organism>
<accession>A0A5C5G7I6</accession>
<comment type="caution">
    <text evidence="2">The sequence shown here is derived from an EMBL/GenBank/DDBJ whole genome shotgun (WGS) entry which is preliminary data.</text>
</comment>
<dbReference type="EMBL" id="VFFF01000004">
    <property type="protein sequence ID" value="TNY30636.1"/>
    <property type="molecule type" value="Genomic_DNA"/>
</dbReference>
<dbReference type="InterPro" id="IPR001173">
    <property type="entry name" value="Glyco_trans_2-like"/>
</dbReference>
<dbReference type="PANTHER" id="PTHR22916">
    <property type="entry name" value="GLYCOSYLTRANSFERASE"/>
    <property type="match status" value="1"/>
</dbReference>
<dbReference type="AlphaFoldDB" id="A0A5C5G7I6"/>
<keyword evidence="3" id="KW-1185">Reference proteome</keyword>